<dbReference type="PANTHER" id="PTHR43567:SF5">
    <property type="entry name" value="HYPOTHETICAL CYTOSOLIC PROTEIN"/>
    <property type="match status" value="1"/>
</dbReference>
<sequence length="174" mass="19596">MSVLKEDTNKLMELFEKNWALVTAGSIEDYNSCTVSWGSLGNIWGNPGQSHKVATVYIHPARYTSEFLKRNDFFTVSFFDPKFRKALGYMGSHSGRDGDKAKGAGLTPVAFGDGVTFEEAELTLLCRKLYLHQFTKEDLSQDVQDYYASLPQTYPDFKGGWQPHYQIIGSVTDI</sequence>
<reference evidence="1" key="1">
    <citation type="submission" date="2019-11" db="EMBL/GenBank/DDBJ databases">
        <authorList>
            <person name="Feng L."/>
        </authorList>
    </citation>
    <scope>NUCLEOTIDE SEQUENCE</scope>
    <source>
        <strain evidence="1">VrattiLFYP33</strain>
    </source>
</reference>
<dbReference type="AlphaFoldDB" id="A0A6N3F276"/>
<dbReference type="Gene3D" id="2.30.110.10">
    <property type="entry name" value="Electron Transport, Fmn-binding Protein, Chain A"/>
    <property type="match status" value="1"/>
</dbReference>
<dbReference type="PANTHER" id="PTHR43567">
    <property type="entry name" value="FLAVOREDOXIN-RELATED-RELATED"/>
    <property type="match status" value="1"/>
</dbReference>
<gene>
    <name evidence="1" type="ORF">VRLFYP33_02128</name>
</gene>
<proteinExistence type="predicted"/>
<evidence type="ECO:0008006" key="2">
    <source>
        <dbReference type="Google" id="ProtNLM"/>
    </source>
</evidence>
<organism evidence="1">
    <name type="scientific">Veillonella ratti</name>
    <dbReference type="NCBI Taxonomy" id="103892"/>
    <lineage>
        <taxon>Bacteria</taxon>
        <taxon>Bacillati</taxon>
        <taxon>Bacillota</taxon>
        <taxon>Negativicutes</taxon>
        <taxon>Veillonellales</taxon>
        <taxon>Veillonellaceae</taxon>
        <taxon>Veillonella</taxon>
    </lineage>
</organism>
<accession>A0A6N3F276</accession>
<evidence type="ECO:0000313" key="1">
    <source>
        <dbReference type="EMBL" id="VYU46105.1"/>
    </source>
</evidence>
<dbReference type="InterPro" id="IPR052174">
    <property type="entry name" value="Flavoredoxin"/>
</dbReference>
<dbReference type="RefSeq" id="WP_156705655.1">
    <property type="nucleotide sequence ID" value="NZ_CACRUX010000095.1"/>
</dbReference>
<dbReference type="EMBL" id="CACRUX010000095">
    <property type="protein sequence ID" value="VYU46105.1"/>
    <property type="molecule type" value="Genomic_DNA"/>
</dbReference>
<name>A0A6N3F276_9FIRM</name>
<dbReference type="SUPFAM" id="SSF50475">
    <property type="entry name" value="FMN-binding split barrel"/>
    <property type="match status" value="1"/>
</dbReference>
<dbReference type="InterPro" id="IPR012349">
    <property type="entry name" value="Split_barrel_FMN-bd"/>
</dbReference>
<protein>
    <recommendedName>
        <fullName evidence="2">Flavoredoxin</fullName>
    </recommendedName>
</protein>